<accession>A0ABN3VA92</accession>
<evidence type="ECO:0000313" key="8">
    <source>
        <dbReference type="Proteomes" id="UP001500979"/>
    </source>
</evidence>
<evidence type="ECO:0000259" key="6">
    <source>
        <dbReference type="Pfam" id="PF02784"/>
    </source>
</evidence>
<dbReference type="RefSeq" id="WP_344679334.1">
    <property type="nucleotide sequence ID" value="NZ_BAAAUX010000011.1"/>
</dbReference>
<keyword evidence="4" id="KW-0028">Amino-acid biosynthesis</keyword>
<sequence>MTSSEFRVPGESRLSGEFGVSGEFQVQGIGVSEIAREFGTPLYLYDAEVLRSTYQELRDLLHPAVDIFLSLKANPNISVCGYLGSLGAGAEVSSLVELHTARQAGIRPEDTIFLGPGKNTAELEELVGAGLHAIVVESLEELRIIDELAVERGVSDLPVILRINPDFHTKGSGLAMGGKPRQFGIDVEILRQNQRFLKGLRRVQLTGLHAYMGTRFLKHTDIVHNTEQILETADQLSDDLGIPLGTVDFGGGFGIAYFDNETDLDVRALAAGINDAVAKFHDKHPDTRLINELGRYLTAMAGTYVTKVLYVKESMGEQFVVADGGTNHHMAAVGVGSFVKRNFPIRSLTRYTDEAETVCTLTGPLCTPNDVIGKKVRLPRVEPGDLIGVERSGAYGPSASPGLFLSHGFPAEVMVHEGKAHLVRRRDVVDDLLGKQHLIDF</sequence>
<dbReference type="PANTHER" id="PTHR43727">
    <property type="entry name" value="DIAMINOPIMELATE DECARBOXYLASE"/>
    <property type="match status" value="1"/>
</dbReference>
<dbReference type="InterPro" id="IPR002986">
    <property type="entry name" value="DAP_deCOOHase_LysA"/>
</dbReference>
<proteinExistence type="predicted"/>
<keyword evidence="2" id="KW-0210">Decarboxylase</keyword>
<keyword evidence="4" id="KW-0457">Lysine biosynthesis</keyword>
<comment type="cofactor">
    <cofactor evidence="1">
        <name>pyridoxal 5'-phosphate</name>
        <dbReference type="ChEBI" id="CHEBI:597326"/>
    </cofactor>
</comment>
<keyword evidence="8" id="KW-1185">Reference proteome</keyword>
<dbReference type="CDD" id="cd06839">
    <property type="entry name" value="PLPDE_III_Btrk_like"/>
    <property type="match status" value="1"/>
</dbReference>
<organism evidence="7 8">
    <name type="scientific">Saccharopolyspora taberi</name>
    <dbReference type="NCBI Taxonomy" id="60895"/>
    <lineage>
        <taxon>Bacteria</taxon>
        <taxon>Bacillati</taxon>
        <taxon>Actinomycetota</taxon>
        <taxon>Actinomycetes</taxon>
        <taxon>Pseudonocardiales</taxon>
        <taxon>Pseudonocardiaceae</taxon>
        <taxon>Saccharopolyspora</taxon>
    </lineage>
</organism>
<evidence type="ECO:0000256" key="1">
    <source>
        <dbReference type="ARBA" id="ARBA00001933"/>
    </source>
</evidence>
<dbReference type="InterPro" id="IPR000183">
    <property type="entry name" value="Orn/DAP/Arg_de-COase"/>
</dbReference>
<dbReference type="Pfam" id="PF02784">
    <property type="entry name" value="Orn_Arg_deC_N"/>
    <property type="match status" value="1"/>
</dbReference>
<dbReference type="PRINTS" id="PR01179">
    <property type="entry name" value="ODADCRBXLASE"/>
</dbReference>
<keyword evidence="3" id="KW-0663">Pyridoxal phosphate</keyword>
<evidence type="ECO:0000313" key="7">
    <source>
        <dbReference type="EMBL" id="GAA2786245.1"/>
    </source>
</evidence>
<dbReference type="InterPro" id="IPR022644">
    <property type="entry name" value="De-COase2_N"/>
</dbReference>
<evidence type="ECO:0000256" key="2">
    <source>
        <dbReference type="ARBA" id="ARBA00022793"/>
    </source>
</evidence>
<dbReference type="InterPro" id="IPR029066">
    <property type="entry name" value="PLP-binding_barrel"/>
</dbReference>
<name>A0ABN3VA92_9PSEU</name>
<gene>
    <name evidence="7" type="ORF">GCM10010470_20630</name>
</gene>
<dbReference type="InterPro" id="IPR009006">
    <property type="entry name" value="Ala_racemase/Decarboxylase_C"/>
</dbReference>
<dbReference type="Gene3D" id="2.40.37.10">
    <property type="entry name" value="Lyase, Ornithine Decarboxylase, Chain A, domain 1"/>
    <property type="match status" value="1"/>
</dbReference>
<feature type="domain" description="Orn/DAP/Arg decarboxylase 2 N-terminal" evidence="6">
    <location>
        <begin position="53"/>
        <end position="299"/>
    </location>
</feature>
<keyword evidence="5" id="KW-0456">Lyase</keyword>
<reference evidence="7 8" key="1">
    <citation type="journal article" date="2019" name="Int. J. Syst. Evol. Microbiol.">
        <title>The Global Catalogue of Microorganisms (GCM) 10K type strain sequencing project: providing services to taxonomists for standard genome sequencing and annotation.</title>
        <authorList>
            <consortium name="The Broad Institute Genomics Platform"/>
            <consortium name="The Broad Institute Genome Sequencing Center for Infectious Disease"/>
            <person name="Wu L."/>
            <person name="Ma J."/>
        </authorList>
    </citation>
    <scope>NUCLEOTIDE SEQUENCE [LARGE SCALE GENOMIC DNA]</scope>
    <source>
        <strain evidence="7 8">JCM 9383</strain>
    </source>
</reference>
<dbReference type="Gene3D" id="3.20.20.10">
    <property type="entry name" value="Alanine racemase"/>
    <property type="match status" value="1"/>
</dbReference>
<dbReference type="Proteomes" id="UP001500979">
    <property type="component" value="Unassembled WGS sequence"/>
</dbReference>
<evidence type="ECO:0000256" key="5">
    <source>
        <dbReference type="ARBA" id="ARBA00023239"/>
    </source>
</evidence>
<dbReference type="SUPFAM" id="SSF51419">
    <property type="entry name" value="PLP-binding barrel"/>
    <property type="match status" value="1"/>
</dbReference>
<dbReference type="PRINTS" id="PR01181">
    <property type="entry name" value="DAPDCRBXLASE"/>
</dbReference>
<protein>
    <submittedName>
        <fullName evidence="7">Alanine racemase</fullName>
    </submittedName>
</protein>
<dbReference type="SUPFAM" id="SSF50621">
    <property type="entry name" value="Alanine racemase C-terminal domain-like"/>
    <property type="match status" value="1"/>
</dbReference>
<dbReference type="EMBL" id="BAAAUX010000011">
    <property type="protein sequence ID" value="GAA2786245.1"/>
    <property type="molecule type" value="Genomic_DNA"/>
</dbReference>
<comment type="caution">
    <text evidence="7">The sequence shown here is derived from an EMBL/GenBank/DDBJ whole genome shotgun (WGS) entry which is preliminary data.</text>
</comment>
<evidence type="ECO:0000256" key="3">
    <source>
        <dbReference type="ARBA" id="ARBA00022898"/>
    </source>
</evidence>
<dbReference type="PANTHER" id="PTHR43727:SF2">
    <property type="entry name" value="GROUP IV DECARBOXYLASE"/>
    <property type="match status" value="1"/>
</dbReference>
<evidence type="ECO:0000256" key="4">
    <source>
        <dbReference type="ARBA" id="ARBA00023154"/>
    </source>
</evidence>